<protein>
    <submittedName>
        <fullName evidence="1">Uncharacterized protein</fullName>
    </submittedName>
</protein>
<evidence type="ECO:0000313" key="1">
    <source>
        <dbReference type="EMBL" id="MFD2591896.1"/>
    </source>
</evidence>
<dbReference type="EMBL" id="JBHULX010000027">
    <property type="protein sequence ID" value="MFD2591896.1"/>
    <property type="molecule type" value="Genomic_DNA"/>
</dbReference>
<name>A0ABW5N9I9_9FLAO</name>
<organism evidence="1 2">
    <name type="scientific">Aquimarina hainanensis</name>
    <dbReference type="NCBI Taxonomy" id="1578017"/>
    <lineage>
        <taxon>Bacteria</taxon>
        <taxon>Pseudomonadati</taxon>
        <taxon>Bacteroidota</taxon>
        <taxon>Flavobacteriia</taxon>
        <taxon>Flavobacteriales</taxon>
        <taxon>Flavobacteriaceae</taxon>
        <taxon>Aquimarina</taxon>
    </lineage>
</organism>
<reference evidence="2" key="1">
    <citation type="journal article" date="2019" name="Int. J. Syst. Evol. Microbiol.">
        <title>The Global Catalogue of Microorganisms (GCM) 10K type strain sequencing project: providing services to taxonomists for standard genome sequencing and annotation.</title>
        <authorList>
            <consortium name="The Broad Institute Genomics Platform"/>
            <consortium name="The Broad Institute Genome Sequencing Center for Infectious Disease"/>
            <person name="Wu L."/>
            <person name="Ma J."/>
        </authorList>
    </citation>
    <scope>NUCLEOTIDE SEQUENCE [LARGE SCALE GENOMIC DNA]</scope>
    <source>
        <strain evidence="2">KCTC 42423</strain>
    </source>
</reference>
<proteinExistence type="predicted"/>
<keyword evidence="2" id="KW-1185">Reference proteome</keyword>
<dbReference type="Proteomes" id="UP001597459">
    <property type="component" value="Unassembled WGS sequence"/>
</dbReference>
<gene>
    <name evidence="1" type="ORF">ACFSTE_13750</name>
</gene>
<comment type="caution">
    <text evidence="1">The sequence shown here is derived from an EMBL/GenBank/DDBJ whole genome shotgun (WGS) entry which is preliminary data.</text>
</comment>
<dbReference type="RefSeq" id="WP_378258550.1">
    <property type="nucleotide sequence ID" value="NZ_JBHSJV010000001.1"/>
</dbReference>
<accession>A0ABW5N9I9</accession>
<evidence type="ECO:0000313" key="2">
    <source>
        <dbReference type="Proteomes" id="UP001597459"/>
    </source>
</evidence>
<sequence length="101" mass="11583">MALDFHKADNNEHLFGLEDHQYANLEAIFTAFKNWSGVVIDPYGDTSLTIENQKTIVRIIDTYIHKEDVNSDKQKTIDIIEFSAMMKYFSNKGIVLKIVGD</sequence>